<organism evidence="2">
    <name type="scientific">Desertifilum tharense IPPAS B-1220</name>
    <dbReference type="NCBI Taxonomy" id="1781255"/>
    <lineage>
        <taxon>Bacteria</taxon>
        <taxon>Bacillati</taxon>
        <taxon>Cyanobacteriota</taxon>
        <taxon>Cyanophyceae</taxon>
        <taxon>Desertifilales</taxon>
        <taxon>Desertifilaceae</taxon>
        <taxon>Desertifilum</taxon>
    </lineage>
</organism>
<evidence type="ECO:0000313" key="2">
    <source>
        <dbReference type="EMBL" id="OEJ74238.1"/>
    </source>
</evidence>
<evidence type="ECO:0000256" key="1">
    <source>
        <dbReference type="SAM" id="SignalP"/>
    </source>
</evidence>
<dbReference type="RefSeq" id="WP_069968158.1">
    <property type="nucleotide sequence ID" value="NZ_CM124774.1"/>
</dbReference>
<reference evidence="2" key="1">
    <citation type="submission" date="2016-09" db="EMBL/GenBank/DDBJ databases">
        <title>Draft genome of thermotolerant cyanobacterium Desertifilum sp. strain IPPAS B-1220.</title>
        <authorList>
            <person name="Sinetova M.A."/>
            <person name="Bolakhan K."/>
            <person name="Zayadan B.K."/>
            <person name="Mironov K.S."/>
            <person name="Ustinova V."/>
            <person name="Kupriyanova E.V."/>
            <person name="Sidorov R.A."/>
            <person name="Skrypnik A.N."/>
            <person name="Gogoleva N.E."/>
            <person name="Gogolev Y.V."/>
            <person name="Los D.A."/>
        </authorList>
    </citation>
    <scope>NUCLEOTIDE SEQUENCE [LARGE SCALE GENOMIC DNA]</scope>
    <source>
        <strain evidence="2">IPPAS B-1220</strain>
    </source>
</reference>
<feature type="signal peptide" evidence="1">
    <location>
        <begin position="1"/>
        <end position="27"/>
    </location>
</feature>
<dbReference type="OrthoDB" id="549764at2"/>
<dbReference type="STRING" id="1781255.BH720_15660"/>
<keyword evidence="1" id="KW-0732">Signal</keyword>
<dbReference type="EMBL" id="MJGC01000069">
    <property type="protein sequence ID" value="OEJ74238.1"/>
    <property type="molecule type" value="Genomic_DNA"/>
</dbReference>
<accession>A0A1E5QHZ5</accession>
<dbReference type="AlphaFoldDB" id="A0A1E5QHZ5"/>
<dbReference type="InterPro" id="IPR013783">
    <property type="entry name" value="Ig-like_fold"/>
</dbReference>
<protein>
    <recommendedName>
        <fullName evidence="3">Bacterial Ig domain-containing protein</fullName>
    </recommendedName>
</protein>
<evidence type="ECO:0008006" key="3">
    <source>
        <dbReference type="Google" id="ProtNLM"/>
    </source>
</evidence>
<feature type="chain" id="PRO_5009184293" description="Bacterial Ig domain-containing protein" evidence="1">
    <location>
        <begin position="28"/>
        <end position="351"/>
    </location>
</feature>
<comment type="caution">
    <text evidence="2">The sequence shown here is derived from an EMBL/GenBank/DDBJ whole genome shotgun (WGS) entry which is preliminary data.</text>
</comment>
<proteinExistence type="predicted"/>
<sequence length="351" mass="36787">MRKPLLALVTTAGLGLLSLTLSPAALAQRVIEVSPDLNSQNVPPSSAISGQFDAAGGSAIDPNSVRILVNGQDVTNRSTITRNFFSYRPDQPLPPGQNRVQIEFRNTAGQNLAVGWNFTVQQPQAALEINSITHNAANNPLGPGSNFLATVNGTPSSQVSILMVQDGRTIRELRAQEVAAGVYVATLNVQASDRINEGIIIGRLQRQNQTTYAAAPQSAIFTTTATGNVAPQLGGTGTGTGPVSVQPELQPIFTSHNDGETITGRGFTLSGQGQPNATLDINVVARVRVLGGVISAGNETLINQSVRTDANGNFTLRVPPPAILSSGTSYVVTATTRGTTDAPTQITLYQR</sequence>
<gene>
    <name evidence="2" type="ORF">BH720_15660</name>
</gene>
<name>A0A1E5QHZ5_9CYAN</name>
<dbReference type="Gene3D" id="2.60.40.10">
    <property type="entry name" value="Immunoglobulins"/>
    <property type="match status" value="1"/>
</dbReference>